<dbReference type="CDD" id="cd01449">
    <property type="entry name" value="TST_Repeat_2"/>
    <property type="match status" value="1"/>
</dbReference>
<proteinExistence type="predicted"/>
<evidence type="ECO:0000256" key="3">
    <source>
        <dbReference type="ARBA" id="ARBA00047549"/>
    </source>
</evidence>
<accession>B4VXE4</accession>
<protein>
    <recommendedName>
        <fullName evidence="1">thiosulfate sulfurtransferase</fullName>
        <ecNumber evidence="1">2.8.1.1</ecNumber>
    </recommendedName>
</protein>
<evidence type="ECO:0000313" key="6">
    <source>
        <dbReference type="Proteomes" id="UP000003835"/>
    </source>
</evidence>
<evidence type="ECO:0000313" key="5">
    <source>
        <dbReference type="EMBL" id="EDX73266.1"/>
    </source>
</evidence>
<evidence type="ECO:0000256" key="2">
    <source>
        <dbReference type="ARBA" id="ARBA00022737"/>
    </source>
</evidence>
<dbReference type="EC" id="2.8.1.1" evidence="1"/>
<dbReference type="InterPro" id="IPR051126">
    <property type="entry name" value="Thiosulfate_sulfurtransferase"/>
</dbReference>
<dbReference type="Gene3D" id="3.40.250.10">
    <property type="entry name" value="Rhodanese-like domain"/>
    <property type="match status" value="2"/>
</dbReference>
<feature type="domain" description="Rhodanese" evidence="4">
    <location>
        <begin position="86"/>
        <end position="197"/>
    </location>
</feature>
<dbReference type="PANTHER" id="PTHR43855:SF1">
    <property type="entry name" value="THIOSULFATE SULFURTRANSFERASE"/>
    <property type="match status" value="1"/>
</dbReference>
<dbReference type="SMART" id="SM00450">
    <property type="entry name" value="RHOD"/>
    <property type="match status" value="2"/>
</dbReference>
<dbReference type="eggNOG" id="COG2897">
    <property type="taxonomic scope" value="Bacteria"/>
</dbReference>
<reference evidence="5 6" key="1">
    <citation type="submission" date="2008-07" db="EMBL/GenBank/DDBJ databases">
        <authorList>
            <person name="Tandeau de Marsac N."/>
            <person name="Ferriera S."/>
            <person name="Johnson J."/>
            <person name="Kravitz S."/>
            <person name="Beeson K."/>
            <person name="Sutton G."/>
            <person name="Rogers Y.-H."/>
            <person name="Friedman R."/>
            <person name="Frazier M."/>
            <person name="Venter J.C."/>
        </authorList>
    </citation>
    <scope>NUCLEOTIDE SEQUENCE [LARGE SCALE GENOMIC DNA]</scope>
    <source>
        <strain evidence="5 6">PCC 7420</strain>
    </source>
</reference>
<dbReference type="PANTHER" id="PTHR43855">
    <property type="entry name" value="THIOSULFATE SULFURTRANSFERASE"/>
    <property type="match status" value="1"/>
</dbReference>
<keyword evidence="2" id="KW-0677">Repeat</keyword>
<dbReference type="STRING" id="118168.MC7420_1062"/>
<comment type="catalytic activity">
    <reaction evidence="3">
        <text>thiosulfate + hydrogen cyanide = thiocyanate + sulfite + 2 H(+)</text>
        <dbReference type="Rhea" id="RHEA:16881"/>
        <dbReference type="ChEBI" id="CHEBI:15378"/>
        <dbReference type="ChEBI" id="CHEBI:17359"/>
        <dbReference type="ChEBI" id="CHEBI:18022"/>
        <dbReference type="ChEBI" id="CHEBI:18407"/>
        <dbReference type="ChEBI" id="CHEBI:33542"/>
        <dbReference type="EC" id="2.8.1.1"/>
    </reaction>
</comment>
<evidence type="ECO:0000256" key="1">
    <source>
        <dbReference type="ARBA" id="ARBA00012245"/>
    </source>
</evidence>
<gene>
    <name evidence="5" type="ORF">MC7420_1062</name>
</gene>
<dbReference type="GO" id="GO:0004792">
    <property type="term" value="F:thiosulfate-cyanide sulfurtransferase activity"/>
    <property type="evidence" value="ECO:0007669"/>
    <property type="project" value="UniProtKB-EC"/>
</dbReference>
<dbReference type="HOGENOM" id="CLU_031618_1_0_3"/>
<name>B4VXE4_9CYAN</name>
<dbReference type="SUPFAM" id="SSF52821">
    <property type="entry name" value="Rhodanese/Cell cycle control phosphatase"/>
    <property type="match status" value="2"/>
</dbReference>
<sequence length="342" mass="38124">MPTLRYIKGFSDSKRLKSVPLGLGTIVGAGLGTKFNYSPITEQQNPPSPLINEQQNLPHLSKTNPIMSQLQHRWVVNAAEAKGLIEQNAATVLDVRQPISWFFSHVPSAVWLGWWQFLEQLLPPNGKLLKDSKILEEKLRRLGICNRKPVIVIGNPPNNFGEEGRVVWMLRTLGHPQAAFVNGGQAALVSVGVPTVWGVTRPAPGDFVVKPTPLWTIQRHQLQDNLTTQAYLVIDSRSPEEFAGATPYCEKRGGHIPGAVHFHFRDLMDKKGYLLPPEEIMTQLYQRGCDHETPIATYCTGGVRSAFIVAVLTELGYTCVKNYPGSMWEWSSHPAKTHPLNK</sequence>
<evidence type="ECO:0000259" key="4">
    <source>
        <dbReference type="PROSITE" id="PS50206"/>
    </source>
</evidence>
<dbReference type="PROSITE" id="PS50206">
    <property type="entry name" value="RHODANESE_3"/>
    <property type="match status" value="2"/>
</dbReference>
<organism evidence="5 6">
    <name type="scientific">Coleofasciculus chthonoplastes PCC 7420</name>
    <dbReference type="NCBI Taxonomy" id="118168"/>
    <lineage>
        <taxon>Bacteria</taxon>
        <taxon>Bacillati</taxon>
        <taxon>Cyanobacteriota</taxon>
        <taxon>Cyanophyceae</taxon>
        <taxon>Coleofasciculales</taxon>
        <taxon>Coleofasciculaceae</taxon>
        <taxon>Coleofasciculus</taxon>
    </lineage>
</organism>
<dbReference type="Proteomes" id="UP000003835">
    <property type="component" value="Unassembled WGS sequence"/>
</dbReference>
<feature type="domain" description="Rhodanese" evidence="4">
    <location>
        <begin position="227"/>
        <end position="339"/>
    </location>
</feature>
<dbReference type="EMBL" id="DS989858">
    <property type="protein sequence ID" value="EDX73266.1"/>
    <property type="molecule type" value="Genomic_DNA"/>
</dbReference>
<dbReference type="AlphaFoldDB" id="B4VXE4"/>
<keyword evidence="6" id="KW-1185">Reference proteome</keyword>
<dbReference type="InterPro" id="IPR036873">
    <property type="entry name" value="Rhodanese-like_dom_sf"/>
</dbReference>
<dbReference type="InterPro" id="IPR001763">
    <property type="entry name" value="Rhodanese-like_dom"/>
</dbReference>
<dbReference type="Pfam" id="PF00581">
    <property type="entry name" value="Rhodanese"/>
    <property type="match status" value="2"/>
</dbReference>